<sequence>MNQIYISYAWKDNKTEQGRQREALVDRICAVLLARRYNLIRDRNHLTLGQSIEKFMREIGRGNYVILVISDKYLRSEYCMFEALEIMKRKNDQQRVFPVVLSDANIYSREGQVDYIQHWQTKKEQLSALMGPNPSDEYSAMVDVANKIAEIATHVDDFIQFVRDKLSIDPAKNFDQFIDHLIGNIKEDSQQLRSTKSILVAGTGKFHLPAEINWCAQKLGKKIAEHTYHLITGGWEGVDYVVADAFAQQLSQDNVRLTGKLTQIVPRGKQPVFKGGAVQYTESGVNEWLDCLQRSDLVILLGGIGGTYETYEYARQERIPVLPIVCTNGDAKRVFDEMLRNWDRALMGGIAPEKFKSLNQYINDAETAEDVIEDVMEMVNEIIFSKTMLRSS</sequence>
<dbReference type="Gene3D" id="3.40.50.450">
    <property type="match status" value="1"/>
</dbReference>
<evidence type="ECO:0000313" key="2">
    <source>
        <dbReference type="EMBL" id="NEZ59495.1"/>
    </source>
</evidence>
<protein>
    <submittedName>
        <fullName evidence="2">TIR domain-containing protein</fullName>
    </submittedName>
</protein>
<dbReference type="Gene3D" id="3.40.50.10140">
    <property type="entry name" value="Toll/interleukin-1 receptor homology (TIR) domain"/>
    <property type="match status" value="1"/>
</dbReference>
<dbReference type="InterPro" id="IPR035897">
    <property type="entry name" value="Toll_tir_struct_dom_sf"/>
</dbReference>
<dbReference type="Proteomes" id="UP000481033">
    <property type="component" value="Unassembled WGS sequence"/>
</dbReference>
<gene>
    <name evidence="2" type="ORF">DXZ20_28395</name>
</gene>
<feature type="domain" description="TIR" evidence="1">
    <location>
        <begin position="1"/>
        <end position="166"/>
    </location>
</feature>
<dbReference type="InterPro" id="IPR041164">
    <property type="entry name" value="LDcluster4"/>
</dbReference>
<dbReference type="GO" id="GO:0007165">
    <property type="term" value="P:signal transduction"/>
    <property type="evidence" value="ECO:0007669"/>
    <property type="project" value="InterPro"/>
</dbReference>
<dbReference type="Pfam" id="PF13676">
    <property type="entry name" value="TIR_2"/>
    <property type="match status" value="1"/>
</dbReference>
<dbReference type="SMART" id="SM00255">
    <property type="entry name" value="TIR"/>
    <property type="match status" value="1"/>
</dbReference>
<evidence type="ECO:0000313" key="3">
    <source>
        <dbReference type="Proteomes" id="UP000481033"/>
    </source>
</evidence>
<organism evidence="2 3">
    <name type="scientific">Adonisia turfae CCMR0081</name>
    <dbReference type="NCBI Taxonomy" id="2292702"/>
    <lineage>
        <taxon>Bacteria</taxon>
        <taxon>Bacillati</taxon>
        <taxon>Cyanobacteriota</taxon>
        <taxon>Adonisia</taxon>
        <taxon>Adonisia turfae</taxon>
    </lineage>
</organism>
<keyword evidence="3" id="KW-1185">Reference proteome</keyword>
<dbReference type="InterPro" id="IPR000157">
    <property type="entry name" value="TIR_dom"/>
</dbReference>
<evidence type="ECO:0000259" key="1">
    <source>
        <dbReference type="PROSITE" id="PS50104"/>
    </source>
</evidence>
<dbReference type="SUPFAM" id="SSF52200">
    <property type="entry name" value="Toll/Interleukin receptor TIR domain"/>
    <property type="match status" value="1"/>
</dbReference>
<reference evidence="2 3" key="1">
    <citation type="journal article" date="2020" name="Microb. Ecol.">
        <title>Ecogenomics of the Marine Benthic Filamentous Cyanobacterium Adonisia.</title>
        <authorList>
            <person name="Walter J.M."/>
            <person name="Coutinho F.H."/>
            <person name="Leomil L."/>
            <person name="Hargreaves P.I."/>
            <person name="Campeao M.E."/>
            <person name="Vieira V.V."/>
            <person name="Silva B.S."/>
            <person name="Fistarol G.O."/>
            <person name="Salomon P.S."/>
            <person name="Sawabe T."/>
            <person name="Mino S."/>
            <person name="Hosokawa M."/>
            <person name="Miyashita H."/>
            <person name="Maruyama F."/>
            <person name="van Verk M.C."/>
            <person name="Dutilh B.E."/>
            <person name="Thompson C.C."/>
            <person name="Thompson F.L."/>
        </authorList>
    </citation>
    <scope>NUCLEOTIDE SEQUENCE [LARGE SCALE GENOMIC DNA]</scope>
    <source>
        <strain evidence="2 3">CCMR0081</strain>
    </source>
</reference>
<accession>A0A6M0RTA6</accession>
<proteinExistence type="predicted"/>
<dbReference type="RefSeq" id="WP_163662963.1">
    <property type="nucleotide sequence ID" value="NZ_QXHD01000004.1"/>
</dbReference>
<comment type="caution">
    <text evidence="2">The sequence shown here is derived from an EMBL/GenBank/DDBJ whole genome shotgun (WGS) entry which is preliminary data.</text>
</comment>
<dbReference type="Pfam" id="PF18306">
    <property type="entry name" value="LDcluster4"/>
    <property type="match status" value="1"/>
</dbReference>
<dbReference type="EMBL" id="QXHD01000004">
    <property type="protein sequence ID" value="NEZ59495.1"/>
    <property type="molecule type" value="Genomic_DNA"/>
</dbReference>
<dbReference type="PROSITE" id="PS50104">
    <property type="entry name" value="TIR"/>
    <property type="match status" value="1"/>
</dbReference>
<dbReference type="AlphaFoldDB" id="A0A6M0RTA6"/>
<name>A0A6M0RTA6_9CYAN</name>
<dbReference type="SUPFAM" id="SSF102405">
    <property type="entry name" value="MCP/YpsA-like"/>
    <property type="match status" value="1"/>
</dbReference>